<reference evidence="2" key="1">
    <citation type="submission" date="2018-05" db="EMBL/GenBank/DDBJ databases">
        <authorList>
            <person name="Lanie J.A."/>
            <person name="Ng W.-L."/>
            <person name="Kazmierczak K.M."/>
            <person name="Andrzejewski T.M."/>
            <person name="Davidsen T.M."/>
            <person name="Wayne K.J."/>
            <person name="Tettelin H."/>
            <person name="Glass J.I."/>
            <person name="Rusch D."/>
            <person name="Podicherti R."/>
            <person name="Tsui H.-C.T."/>
            <person name="Winkler M.E."/>
        </authorList>
    </citation>
    <scope>NUCLEOTIDE SEQUENCE</scope>
</reference>
<dbReference type="AlphaFoldDB" id="A0A382PME9"/>
<evidence type="ECO:0000313" key="2">
    <source>
        <dbReference type="EMBL" id="SVC74544.1"/>
    </source>
</evidence>
<name>A0A382PME9_9ZZZZ</name>
<organism evidence="2">
    <name type="scientific">marine metagenome</name>
    <dbReference type="NCBI Taxonomy" id="408172"/>
    <lineage>
        <taxon>unclassified sequences</taxon>
        <taxon>metagenomes</taxon>
        <taxon>ecological metagenomes</taxon>
    </lineage>
</organism>
<evidence type="ECO:0000256" key="1">
    <source>
        <dbReference type="SAM" id="MobiDB-lite"/>
    </source>
</evidence>
<accession>A0A382PME9</accession>
<feature type="non-terminal residue" evidence="2">
    <location>
        <position position="1"/>
    </location>
</feature>
<sequence>ELAKNPNGKDIHHDVMKFLEESGLYLLCHVTSDEFNQKLKETHPEGHDPCQNTGIARKIPF</sequence>
<feature type="region of interest" description="Disordered" evidence="1">
    <location>
        <begin position="41"/>
        <end position="61"/>
    </location>
</feature>
<protein>
    <submittedName>
        <fullName evidence="2">Uncharacterized protein</fullName>
    </submittedName>
</protein>
<gene>
    <name evidence="2" type="ORF">METZ01_LOCUS327398</name>
</gene>
<proteinExistence type="predicted"/>
<dbReference type="EMBL" id="UINC01108442">
    <property type="protein sequence ID" value="SVC74544.1"/>
    <property type="molecule type" value="Genomic_DNA"/>
</dbReference>